<keyword evidence="1" id="KW-0812">Transmembrane</keyword>
<dbReference type="STRING" id="1406840.Q763_01500"/>
<comment type="caution">
    <text evidence="2">The sequence shown here is derived from an EMBL/GenBank/DDBJ whole genome shotgun (WGS) entry which is preliminary data.</text>
</comment>
<sequence>MNFEAVKDWIFKYVLILSLFLGILLLYISELFQTGSIFKTVSSSAAGIILSGGVFAAIVKSKQYSTIFGDLLRDIVFSNEHLDKRKDLEEIWEKVSQALCRQKFKEISVSLHDNVKNSYLPINHEYYYKDHNIDIIIERDEENPGYVYVTETLVTKIISEDTSKKYYKFSGKVPLVPSERDLTFYELNDLKVNGKKIDCKEILKCTKNSTSLQFSLEYECSGETSYEIRKSEKKRYNLKANPYKGQNAIWLYENFSVDLSYPKDMDLEFLNVGVLNSWEISARHSKTNNRIKATYNGLIFKNQGFLVIFK</sequence>
<dbReference type="EMBL" id="JRLV01000001">
    <property type="protein sequence ID" value="KGO84444.1"/>
    <property type="molecule type" value="Genomic_DNA"/>
</dbReference>
<feature type="transmembrane region" description="Helical" evidence="1">
    <location>
        <begin position="40"/>
        <end position="59"/>
    </location>
</feature>
<keyword evidence="1" id="KW-1133">Transmembrane helix</keyword>
<dbReference type="AlphaFoldDB" id="A0A0A2LWQ8"/>
<gene>
    <name evidence="2" type="ORF">Q763_01500</name>
</gene>
<accession>A0A0A2LWQ8</accession>
<keyword evidence="3" id="KW-1185">Reference proteome</keyword>
<name>A0A0A2LWQ8_9FLAO</name>
<proteinExistence type="predicted"/>
<evidence type="ECO:0000313" key="2">
    <source>
        <dbReference type="EMBL" id="KGO84444.1"/>
    </source>
</evidence>
<evidence type="ECO:0000313" key="3">
    <source>
        <dbReference type="Proteomes" id="UP000030129"/>
    </source>
</evidence>
<feature type="transmembrane region" description="Helical" evidence="1">
    <location>
        <begin position="9"/>
        <end position="28"/>
    </location>
</feature>
<keyword evidence="1" id="KW-0472">Membrane</keyword>
<dbReference type="Proteomes" id="UP000030129">
    <property type="component" value="Unassembled WGS sequence"/>
</dbReference>
<reference evidence="2 3" key="1">
    <citation type="submission" date="2013-09" db="EMBL/GenBank/DDBJ databases">
        <authorList>
            <person name="Zeng Z."/>
            <person name="Chen C."/>
        </authorList>
    </citation>
    <scope>NUCLEOTIDE SEQUENCE [LARGE SCALE GENOMIC DNA]</scope>
    <source>
        <strain evidence="2 3">F44-8</strain>
    </source>
</reference>
<organism evidence="2 3">
    <name type="scientific">Flavobacterium beibuense F44-8</name>
    <dbReference type="NCBI Taxonomy" id="1406840"/>
    <lineage>
        <taxon>Bacteria</taxon>
        <taxon>Pseudomonadati</taxon>
        <taxon>Bacteroidota</taxon>
        <taxon>Flavobacteriia</taxon>
        <taxon>Flavobacteriales</taxon>
        <taxon>Flavobacteriaceae</taxon>
        <taxon>Flavobacterium</taxon>
    </lineage>
</organism>
<evidence type="ECO:0000256" key="1">
    <source>
        <dbReference type="SAM" id="Phobius"/>
    </source>
</evidence>
<dbReference type="eggNOG" id="ENOG5033F67">
    <property type="taxonomic scope" value="Bacteria"/>
</dbReference>
<dbReference type="RefSeq" id="WP_035130324.1">
    <property type="nucleotide sequence ID" value="NZ_JRLV01000001.1"/>
</dbReference>
<protein>
    <submittedName>
        <fullName evidence="2">Uncharacterized protein</fullName>
    </submittedName>
</protein>